<comment type="caution">
    <text evidence="1">The sequence shown here is derived from an EMBL/GenBank/DDBJ whole genome shotgun (WGS) entry which is preliminary data.</text>
</comment>
<dbReference type="Pfam" id="PF12687">
    <property type="entry name" value="DUF3801"/>
    <property type="match status" value="1"/>
</dbReference>
<accession>A0AAN2QUX1</accession>
<proteinExistence type="predicted"/>
<dbReference type="Proteomes" id="UP000198868">
    <property type="component" value="Unassembled WGS sequence"/>
</dbReference>
<reference evidence="3 4" key="1">
    <citation type="submission" date="2015-12" db="EMBL/GenBank/DDBJ databases">
        <authorList>
            <person name="Andreevskaya M."/>
        </authorList>
    </citation>
    <scope>NUCLEOTIDE SEQUENCE [LARGE SCALE GENOMIC DNA]</scope>
    <source>
        <strain evidence="2 4">KSL4-2</strain>
        <strain evidence="1 3">PL111</strain>
    </source>
</reference>
<organism evidence="1 3">
    <name type="scientific">Leuconostoc inhae</name>
    <dbReference type="NCBI Taxonomy" id="178001"/>
    <lineage>
        <taxon>Bacteria</taxon>
        <taxon>Bacillati</taxon>
        <taxon>Bacillota</taxon>
        <taxon>Bacilli</taxon>
        <taxon>Lactobacillales</taxon>
        <taxon>Lactobacillaceae</taxon>
        <taxon>Leuconostoc</taxon>
    </lineage>
</organism>
<evidence type="ECO:0000313" key="3">
    <source>
        <dbReference type="Proteomes" id="UP000198868"/>
    </source>
</evidence>
<gene>
    <name evidence="2" type="ORF">KSL4_0603</name>
    <name evidence="1" type="ORF">PL111_0011</name>
</gene>
<dbReference type="EMBL" id="FBTB01000019">
    <property type="protein sequence ID" value="CUW17045.1"/>
    <property type="molecule type" value="Genomic_DNA"/>
</dbReference>
<evidence type="ECO:0000313" key="4">
    <source>
        <dbReference type="Proteomes" id="UP000199047"/>
    </source>
</evidence>
<dbReference type="Proteomes" id="UP000199047">
    <property type="component" value="Unassembled WGS sequence"/>
</dbReference>
<dbReference type="InterPro" id="IPR024234">
    <property type="entry name" value="DUF3801"/>
</dbReference>
<sequence length="164" mass="18967">MEQKETVHQMTSMGTMSMKRFIDMMIALQYFIREKVGEKQTKTFSGQQSIYKMMNQSTDPLTSKEIHQEVDLEKLKNYLDEQSLPFSFRKNKDGSQTLFFRVKDQELAAKAMAKVLNQIVNDPHAVKVQIERDKYRKTFDEKVQQAETTTKAISGAVTEKGVSK</sequence>
<keyword evidence="4" id="KW-1185">Reference proteome</keyword>
<evidence type="ECO:0000313" key="1">
    <source>
        <dbReference type="EMBL" id="CUW08381.1"/>
    </source>
</evidence>
<dbReference type="EMBL" id="FBTU01000013">
    <property type="protein sequence ID" value="CUW08381.1"/>
    <property type="molecule type" value="Genomic_DNA"/>
</dbReference>
<dbReference type="RefSeq" id="WP_010384062.1">
    <property type="nucleotide sequence ID" value="NZ_FBSX01000022.1"/>
</dbReference>
<name>A0AAN2QUX1_9LACO</name>
<evidence type="ECO:0000313" key="2">
    <source>
        <dbReference type="EMBL" id="CUW17045.1"/>
    </source>
</evidence>
<protein>
    <submittedName>
        <fullName evidence="1">Uncharacterized protein</fullName>
    </submittedName>
</protein>
<dbReference type="AlphaFoldDB" id="A0AAN2QUX1"/>